<evidence type="ECO:0000313" key="2">
    <source>
        <dbReference type="Proteomes" id="UP001138686"/>
    </source>
</evidence>
<dbReference type="InterPro" id="IPR014985">
    <property type="entry name" value="WbqC"/>
</dbReference>
<dbReference type="Pfam" id="PF08889">
    <property type="entry name" value="WbqC"/>
    <property type="match status" value="1"/>
</dbReference>
<keyword evidence="2" id="KW-1185">Reference proteome</keyword>
<dbReference type="RefSeq" id="WP_219052829.1">
    <property type="nucleotide sequence ID" value="NZ_JAHWDP010000003.1"/>
</dbReference>
<gene>
    <name evidence="1" type="ORF">KXJ69_09375</name>
</gene>
<accession>A0A9X1JVZ6</accession>
<dbReference type="EMBL" id="JAHWDP010000003">
    <property type="protein sequence ID" value="MBW2938315.1"/>
    <property type="molecule type" value="Genomic_DNA"/>
</dbReference>
<proteinExistence type="predicted"/>
<organism evidence="1 2">
    <name type="scientific">Halomarinibacterium sedimenti</name>
    <dbReference type="NCBI Taxonomy" id="2857106"/>
    <lineage>
        <taxon>Bacteria</taxon>
        <taxon>Pseudomonadati</taxon>
        <taxon>Bacteroidota</taxon>
        <taxon>Flavobacteriia</taxon>
        <taxon>Flavobacteriales</taxon>
        <taxon>Flavobacteriaceae</taxon>
        <taxon>Halomarinibacterium</taxon>
    </lineage>
</organism>
<dbReference type="AlphaFoldDB" id="A0A9X1JVZ6"/>
<sequence length="205" mass="23991">MILLHPTYFPSIVQMVAMAQADKIVFEVEDNYQKQTYRNRAYIAHSNGKLTLNVPIKHSKNGERQKTKDVQVENSFPWQSQHWKSLQTAYRTSPFFEFYEDDLAPLFEEPVELLLDFNLKIFEILSDLIGMETPYSLTSEYVKTPSEKDLRHLAVAKKEPQYTLSKYNQVLQENHGFLPNLSVLDVLFNEGPNTLHYLEEQKIVF</sequence>
<evidence type="ECO:0000313" key="1">
    <source>
        <dbReference type="EMBL" id="MBW2938315.1"/>
    </source>
</evidence>
<name>A0A9X1JVZ6_9FLAO</name>
<dbReference type="Proteomes" id="UP001138686">
    <property type="component" value="Unassembled WGS sequence"/>
</dbReference>
<protein>
    <submittedName>
        <fullName evidence="1">WbqC family protein</fullName>
    </submittedName>
</protein>
<reference evidence="1" key="1">
    <citation type="submission" date="2021-07" db="EMBL/GenBank/DDBJ databases">
        <title>Aureisphaera sp. CAU 1614 isolated from sea sediment.</title>
        <authorList>
            <person name="Kim W."/>
        </authorList>
    </citation>
    <scope>NUCLEOTIDE SEQUENCE</scope>
    <source>
        <strain evidence="1">CAU 1614</strain>
    </source>
</reference>
<comment type="caution">
    <text evidence="1">The sequence shown here is derived from an EMBL/GenBank/DDBJ whole genome shotgun (WGS) entry which is preliminary data.</text>
</comment>